<dbReference type="AlphaFoldDB" id="A0A3R9ILP5"/>
<gene>
    <name evidence="1" type="ORF">D8863_08675</name>
</gene>
<organism evidence="1 2">
    <name type="scientific">Streptococcus oralis</name>
    <dbReference type="NCBI Taxonomy" id="1303"/>
    <lineage>
        <taxon>Bacteria</taxon>
        <taxon>Bacillati</taxon>
        <taxon>Bacillota</taxon>
        <taxon>Bacilli</taxon>
        <taxon>Lactobacillales</taxon>
        <taxon>Streptococcaceae</taxon>
        <taxon>Streptococcus</taxon>
    </lineage>
</organism>
<reference evidence="1 2" key="1">
    <citation type="submission" date="2018-11" db="EMBL/GenBank/DDBJ databases">
        <title>Species Designations Belie Phenotypic and Genotypic Heterogeneity in Oral Streptococci.</title>
        <authorList>
            <person name="Velsko I."/>
        </authorList>
    </citation>
    <scope>NUCLEOTIDE SEQUENCE [LARGE SCALE GENOMIC DNA]</scope>
    <source>
        <strain evidence="1 2">BCC63</strain>
    </source>
</reference>
<dbReference type="EMBL" id="RJNJ01000010">
    <property type="protein sequence ID" value="RSI65670.1"/>
    <property type="molecule type" value="Genomic_DNA"/>
</dbReference>
<name>A0A3R9ILP5_STROR</name>
<evidence type="ECO:0000313" key="1">
    <source>
        <dbReference type="EMBL" id="RSI65670.1"/>
    </source>
</evidence>
<evidence type="ECO:0000313" key="2">
    <source>
        <dbReference type="Proteomes" id="UP000267593"/>
    </source>
</evidence>
<accession>A0A3R9ILP5</accession>
<proteinExistence type="predicted"/>
<protein>
    <submittedName>
        <fullName evidence="1">Uncharacterized protein</fullName>
    </submittedName>
</protein>
<sequence length="77" mass="8652">MRKSVRYTLYGLKKNINDSYKSVVISVQNTRIPSGNEEAAFEGFWKPGGQTFPGNMPEVVIDEVPWGEFTIRKLGGD</sequence>
<dbReference type="Proteomes" id="UP000267593">
    <property type="component" value="Unassembled WGS sequence"/>
</dbReference>
<comment type="caution">
    <text evidence="1">The sequence shown here is derived from an EMBL/GenBank/DDBJ whole genome shotgun (WGS) entry which is preliminary data.</text>
</comment>